<reference evidence="2" key="1">
    <citation type="journal article" date="2015" name="Nature">
        <title>Complex archaea that bridge the gap between prokaryotes and eukaryotes.</title>
        <authorList>
            <person name="Spang A."/>
            <person name="Saw J.H."/>
            <person name="Jorgensen S.L."/>
            <person name="Zaremba-Niedzwiedzka K."/>
            <person name="Martijn J."/>
            <person name="Lind A.E."/>
            <person name="van Eijk R."/>
            <person name="Schleper C."/>
            <person name="Guy L."/>
            <person name="Ettema T.J."/>
        </authorList>
    </citation>
    <scope>NUCLEOTIDE SEQUENCE</scope>
</reference>
<dbReference type="AlphaFoldDB" id="A0A0F9N117"/>
<gene>
    <name evidence="2" type="ORF">LCGC14_1392870</name>
</gene>
<dbReference type="EMBL" id="LAZR01009020">
    <property type="protein sequence ID" value="KKM75182.1"/>
    <property type="molecule type" value="Genomic_DNA"/>
</dbReference>
<comment type="caution">
    <text evidence="2">The sequence shown here is derived from an EMBL/GenBank/DDBJ whole genome shotgun (WGS) entry which is preliminary data.</text>
</comment>
<proteinExistence type="predicted"/>
<accession>A0A0F9N117</accession>
<feature type="region of interest" description="Disordered" evidence="1">
    <location>
        <begin position="1"/>
        <end position="21"/>
    </location>
</feature>
<name>A0A0F9N117_9ZZZZ</name>
<evidence type="ECO:0000313" key="2">
    <source>
        <dbReference type="EMBL" id="KKM75182.1"/>
    </source>
</evidence>
<evidence type="ECO:0000256" key="1">
    <source>
        <dbReference type="SAM" id="MobiDB-lite"/>
    </source>
</evidence>
<protein>
    <submittedName>
        <fullName evidence="2">Uncharacterized protein</fullName>
    </submittedName>
</protein>
<organism evidence="2">
    <name type="scientific">marine sediment metagenome</name>
    <dbReference type="NCBI Taxonomy" id="412755"/>
    <lineage>
        <taxon>unclassified sequences</taxon>
        <taxon>metagenomes</taxon>
        <taxon>ecological metagenomes</taxon>
    </lineage>
</organism>
<sequence>MREKRECQQQNQVRKKSPMKHHIKKVDKQIHEIIIDSDELKTIIVNAIKQECYAIPPVGGVDVIFSKGFIGNTIVTVSWTIR</sequence>